<dbReference type="EMBL" id="BGPR01039345">
    <property type="protein sequence ID" value="GBO15283.1"/>
    <property type="molecule type" value="Genomic_DNA"/>
</dbReference>
<dbReference type="EMBL" id="BGPR01020722">
    <property type="protein sequence ID" value="GBN85316.1"/>
    <property type="molecule type" value="Genomic_DNA"/>
</dbReference>
<proteinExistence type="predicted"/>
<keyword evidence="4" id="KW-1185">Reference proteome</keyword>
<evidence type="ECO:0000313" key="4">
    <source>
        <dbReference type="Proteomes" id="UP000499080"/>
    </source>
</evidence>
<gene>
    <name evidence="2" type="ORF">AVEN_180687_1</name>
    <name evidence="1" type="ORF">AVEN_45467_1</name>
    <name evidence="3" type="ORF">AVEN_49622_1</name>
</gene>
<name>A0A4Y2SCM0_ARAVE</name>
<dbReference type="AlphaFoldDB" id="A0A4Y2SCM0"/>
<comment type="caution">
    <text evidence="1">The sequence shown here is derived from an EMBL/GenBank/DDBJ whole genome shotgun (WGS) entry which is preliminary data.</text>
</comment>
<evidence type="ECO:0000313" key="2">
    <source>
        <dbReference type="EMBL" id="GBN85319.1"/>
    </source>
</evidence>
<evidence type="ECO:0000313" key="1">
    <source>
        <dbReference type="EMBL" id="GBN85316.1"/>
    </source>
</evidence>
<accession>A0A4Y2SCM0</accession>
<organism evidence="1 4">
    <name type="scientific">Araneus ventricosus</name>
    <name type="common">Orbweaver spider</name>
    <name type="synonym">Epeira ventricosa</name>
    <dbReference type="NCBI Taxonomy" id="182803"/>
    <lineage>
        <taxon>Eukaryota</taxon>
        <taxon>Metazoa</taxon>
        <taxon>Ecdysozoa</taxon>
        <taxon>Arthropoda</taxon>
        <taxon>Chelicerata</taxon>
        <taxon>Arachnida</taxon>
        <taxon>Araneae</taxon>
        <taxon>Araneomorphae</taxon>
        <taxon>Entelegynae</taxon>
        <taxon>Araneoidea</taxon>
        <taxon>Araneidae</taxon>
        <taxon>Araneus</taxon>
    </lineage>
</organism>
<reference evidence="1 4" key="1">
    <citation type="journal article" date="2019" name="Sci. Rep.">
        <title>Orb-weaving spider Araneus ventricosus genome elucidates the spidroin gene catalogue.</title>
        <authorList>
            <person name="Kono N."/>
            <person name="Nakamura H."/>
            <person name="Ohtoshi R."/>
            <person name="Moran D.A.P."/>
            <person name="Shinohara A."/>
            <person name="Yoshida Y."/>
            <person name="Fujiwara M."/>
            <person name="Mori M."/>
            <person name="Tomita M."/>
            <person name="Arakawa K."/>
        </authorList>
    </citation>
    <scope>NUCLEOTIDE SEQUENCE [LARGE SCALE GENOMIC DNA]</scope>
</reference>
<protein>
    <submittedName>
        <fullName evidence="1">Uncharacterized protein</fullName>
    </submittedName>
</protein>
<dbReference type="Proteomes" id="UP000499080">
    <property type="component" value="Unassembled WGS sequence"/>
</dbReference>
<evidence type="ECO:0000313" key="3">
    <source>
        <dbReference type="EMBL" id="GBO15283.1"/>
    </source>
</evidence>
<dbReference type="EMBL" id="BGPR01020723">
    <property type="protein sequence ID" value="GBN85319.1"/>
    <property type="molecule type" value="Genomic_DNA"/>
</dbReference>
<sequence length="97" mass="11104">MVKPSQSVTLNDLCNLRFFVKSIKFKIISGSPAPLFLYRPEYSFPFLSFQKFPELAGRLRLMAWILIVLFVAGKQANLPDTGLFQLRKTQKDGLGFF</sequence>